<dbReference type="PROSITE" id="PS00737">
    <property type="entry name" value="THIOLASE_2"/>
    <property type="match status" value="1"/>
</dbReference>
<dbReference type="AlphaFoldDB" id="U7A4M7"/>
<dbReference type="GO" id="GO:0010124">
    <property type="term" value="P:phenylacetate catabolic process"/>
    <property type="evidence" value="ECO:0007669"/>
    <property type="project" value="TreeGrafter"/>
</dbReference>
<evidence type="ECO:0000256" key="9">
    <source>
        <dbReference type="ARBA" id="ARBA00023315"/>
    </source>
</evidence>
<keyword evidence="9 11" id="KW-0012">Acyltransferase</keyword>
<reference evidence="12 13" key="1">
    <citation type="submission" date="2019-10" db="EMBL/GenBank/DDBJ databases">
        <title>Pseudomonas dajingensis sp. nov., isolated from the profound head ulcers of farmed Murray cod (Maccullochella peelii peelii).</title>
        <authorList>
            <person name="Liu Y."/>
        </authorList>
    </citation>
    <scope>NUCLEOTIDE SEQUENCE [LARGE SCALE GENOMIC DNA]</scope>
    <source>
        <strain evidence="12 13">MC042</strain>
    </source>
</reference>
<sequence>MREVVIVDSVRTGLAKSFRGKFNQTRPDDMAAHCVNALLARTGIDPASVEDCIVGAGSNEGAQGYNIGRNVAVLSALGTGTAGMTLNRFCSSGLQAIAIAANQIASGCSDVIVAGGVESISLTMKSVNTDNLINPLLKEQVPGIYFPMGQTAEVVARRYKVSRESQDLYALQSQQRTAQAQAAGLFDDEIVPMAVKYRVEDKNTGQVQILDGVVDRDDCNRPDTTLENLAALKPVFAEDGSVTAGNSSQLSDGASMTLVMSLERALALGLKPKAFFRGFTVAGCEPDEMGIGPVFSVPKLLKAKGLSIADIDLWELNEAFASQCLYARERLEIDNARYNVNGGSIAIGHPYGMTGSRQVGHLVRELQRRNLRYGIVTMCVGGGMGATGLFEAVR</sequence>
<protein>
    <submittedName>
        <fullName evidence="12">Acetyl-CoA C-acyltransferase</fullName>
        <ecNumber evidence="12">2.3.1.16</ecNumber>
    </submittedName>
</protein>
<gene>
    <name evidence="12" type="ORF">GDH07_21020</name>
</gene>
<dbReference type="Pfam" id="PF02803">
    <property type="entry name" value="Thiolase_C"/>
    <property type="match status" value="1"/>
</dbReference>
<dbReference type="EC" id="2.3.1.16" evidence="12"/>
<evidence type="ECO:0000256" key="10">
    <source>
        <dbReference type="ARBA" id="ARBA00048527"/>
    </source>
</evidence>
<evidence type="ECO:0000256" key="1">
    <source>
        <dbReference type="ARBA" id="ARBA00004275"/>
    </source>
</evidence>
<evidence type="ECO:0000256" key="6">
    <source>
        <dbReference type="ARBA" id="ARBA00022946"/>
    </source>
</evidence>
<evidence type="ECO:0000256" key="7">
    <source>
        <dbReference type="ARBA" id="ARBA00023098"/>
    </source>
</evidence>
<dbReference type="InterPro" id="IPR002155">
    <property type="entry name" value="Thiolase"/>
</dbReference>
<dbReference type="SUPFAM" id="SSF53901">
    <property type="entry name" value="Thiolase-like"/>
    <property type="match status" value="2"/>
</dbReference>
<proteinExistence type="inferred from homology"/>
<evidence type="ECO:0000256" key="3">
    <source>
        <dbReference type="ARBA" id="ARBA00010982"/>
    </source>
</evidence>
<keyword evidence="6" id="KW-0809">Transit peptide</keyword>
<dbReference type="FunFam" id="3.40.47.10:FF:000010">
    <property type="entry name" value="Acetyl-CoA acetyltransferase (Thiolase)"/>
    <property type="match status" value="1"/>
</dbReference>
<dbReference type="InterPro" id="IPR020617">
    <property type="entry name" value="Thiolase_C"/>
</dbReference>
<dbReference type="Pfam" id="PF00108">
    <property type="entry name" value="Thiolase_N"/>
    <property type="match status" value="1"/>
</dbReference>
<dbReference type="PIRSF" id="PIRSF000429">
    <property type="entry name" value="Ac-CoA_Ac_transf"/>
    <property type="match status" value="1"/>
</dbReference>
<comment type="subcellular location">
    <subcellularLocation>
        <location evidence="1">Peroxisome</location>
    </subcellularLocation>
</comment>
<comment type="pathway">
    <text evidence="2">Lipid metabolism.</text>
</comment>
<evidence type="ECO:0000256" key="8">
    <source>
        <dbReference type="ARBA" id="ARBA00023140"/>
    </source>
</evidence>
<keyword evidence="8" id="KW-0576">Peroxisome</keyword>
<accession>A0A7X1PS25</accession>
<dbReference type="PANTHER" id="PTHR43853">
    <property type="entry name" value="3-KETOACYL-COA THIOLASE, PEROXISOMAL"/>
    <property type="match status" value="1"/>
</dbReference>
<name>U7A4M7_9PSED</name>
<dbReference type="NCBIfam" id="TIGR01930">
    <property type="entry name" value="AcCoA-C-Actrans"/>
    <property type="match status" value="1"/>
</dbReference>
<comment type="catalytic activity">
    <reaction evidence="10">
        <text>succinyl-CoA + acetyl-CoA = 3-oxoadipyl-CoA + CoA</text>
        <dbReference type="Rhea" id="RHEA:19481"/>
        <dbReference type="ChEBI" id="CHEBI:57287"/>
        <dbReference type="ChEBI" id="CHEBI:57288"/>
        <dbReference type="ChEBI" id="CHEBI:57292"/>
        <dbReference type="ChEBI" id="CHEBI:57348"/>
        <dbReference type="EC" id="2.3.1.174"/>
    </reaction>
</comment>
<comment type="caution">
    <text evidence="12">The sequence shown here is derived from an EMBL/GenBank/DDBJ whole genome shotgun (WGS) entry which is preliminary data.</text>
</comment>
<dbReference type="GO" id="GO:0005737">
    <property type="term" value="C:cytoplasm"/>
    <property type="evidence" value="ECO:0007669"/>
    <property type="project" value="UniProtKB-ARBA"/>
</dbReference>
<evidence type="ECO:0000256" key="4">
    <source>
        <dbReference type="ARBA" id="ARBA00022679"/>
    </source>
</evidence>
<dbReference type="CDD" id="cd00751">
    <property type="entry name" value="thiolase"/>
    <property type="match status" value="1"/>
</dbReference>
<dbReference type="InterPro" id="IPR020613">
    <property type="entry name" value="Thiolase_CS"/>
</dbReference>
<dbReference type="InterPro" id="IPR050215">
    <property type="entry name" value="Thiolase-like_sf_Thiolase"/>
</dbReference>
<dbReference type="Gene3D" id="3.40.47.10">
    <property type="match status" value="2"/>
</dbReference>
<accession>U7A4M7</accession>
<keyword evidence="7" id="KW-0443">Lipid metabolism</keyword>
<evidence type="ECO:0000313" key="13">
    <source>
        <dbReference type="Proteomes" id="UP000486534"/>
    </source>
</evidence>
<evidence type="ECO:0000256" key="2">
    <source>
        <dbReference type="ARBA" id="ARBA00005189"/>
    </source>
</evidence>
<keyword evidence="5" id="KW-0276">Fatty acid metabolism</keyword>
<dbReference type="EMBL" id="WHUV01000003">
    <property type="protein sequence ID" value="MQA55803.1"/>
    <property type="molecule type" value="Genomic_DNA"/>
</dbReference>
<dbReference type="PANTHER" id="PTHR43853:SF8">
    <property type="entry name" value="3-KETOACYL-COA THIOLASE, PEROXISOMAL"/>
    <property type="match status" value="1"/>
</dbReference>
<evidence type="ECO:0000256" key="5">
    <source>
        <dbReference type="ARBA" id="ARBA00022832"/>
    </source>
</evidence>
<evidence type="ECO:0000256" key="11">
    <source>
        <dbReference type="RuleBase" id="RU003557"/>
    </source>
</evidence>
<dbReference type="InterPro" id="IPR020616">
    <property type="entry name" value="Thiolase_N"/>
</dbReference>
<dbReference type="InterPro" id="IPR016039">
    <property type="entry name" value="Thiolase-like"/>
</dbReference>
<dbReference type="RefSeq" id="WP_022640139.1">
    <property type="nucleotide sequence ID" value="NZ_AVOY01000052.1"/>
</dbReference>
<evidence type="ECO:0000313" key="12">
    <source>
        <dbReference type="EMBL" id="MQA55803.1"/>
    </source>
</evidence>
<keyword evidence="4 11" id="KW-0808">Transferase</keyword>
<comment type="similarity">
    <text evidence="3 11">Belongs to the thiolase-like superfamily. Thiolase family.</text>
</comment>
<dbReference type="Proteomes" id="UP000486534">
    <property type="component" value="Unassembled WGS sequence"/>
</dbReference>
<dbReference type="GO" id="GO:0006635">
    <property type="term" value="P:fatty acid beta-oxidation"/>
    <property type="evidence" value="ECO:0007669"/>
    <property type="project" value="TreeGrafter"/>
</dbReference>
<organism evidence="12 13">
    <name type="scientific">Pseudomonas piscis</name>
    <dbReference type="NCBI Taxonomy" id="2614538"/>
    <lineage>
        <taxon>Bacteria</taxon>
        <taxon>Pseudomonadati</taxon>
        <taxon>Pseudomonadota</taxon>
        <taxon>Gammaproteobacteria</taxon>
        <taxon>Pseudomonadales</taxon>
        <taxon>Pseudomonadaceae</taxon>
        <taxon>Pseudomonas</taxon>
    </lineage>
</organism>
<dbReference type="PROSITE" id="PS00098">
    <property type="entry name" value="THIOLASE_1"/>
    <property type="match status" value="1"/>
</dbReference>
<dbReference type="InterPro" id="IPR020615">
    <property type="entry name" value="Thiolase_acyl_enz_int_AS"/>
</dbReference>
<dbReference type="GO" id="GO:0033812">
    <property type="term" value="F:3-oxoadipyl-CoA thiolase activity"/>
    <property type="evidence" value="ECO:0007669"/>
    <property type="project" value="UniProtKB-EC"/>
</dbReference>